<dbReference type="Proteomes" id="UP000582981">
    <property type="component" value="Unassembled WGS sequence"/>
</dbReference>
<dbReference type="InterPro" id="IPR013762">
    <property type="entry name" value="Integrase-like_cat_sf"/>
</dbReference>
<evidence type="ECO:0000259" key="6">
    <source>
        <dbReference type="PROSITE" id="PS51898"/>
    </source>
</evidence>
<dbReference type="PROSITE" id="PS51900">
    <property type="entry name" value="CB"/>
    <property type="match status" value="1"/>
</dbReference>
<dbReference type="InterPro" id="IPR010998">
    <property type="entry name" value="Integrase_recombinase_N"/>
</dbReference>
<dbReference type="GO" id="GO:0015074">
    <property type="term" value="P:DNA integration"/>
    <property type="evidence" value="ECO:0007669"/>
    <property type="project" value="UniProtKB-KW"/>
</dbReference>
<dbReference type="Gene3D" id="1.10.443.10">
    <property type="entry name" value="Intergrase catalytic core"/>
    <property type="match status" value="1"/>
</dbReference>
<name>A0A7Y7WCT5_9PSED</name>
<dbReference type="InterPro" id="IPR044068">
    <property type="entry name" value="CB"/>
</dbReference>
<proteinExistence type="inferred from homology"/>
<dbReference type="CDD" id="cd01184">
    <property type="entry name" value="INT_C_like_1"/>
    <property type="match status" value="1"/>
</dbReference>
<evidence type="ECO:0000259" key="7">
    <source>
        <dbReference type="PROSITE" id="PS51900"/>
    </source>
</evidence>
<evidence type="ECO:0000313" key="8">
    <source>
        <dbReference type="EMBL" id="NWB47035.1"/>
    </source>
</evidence>
<evidence type="ECO:0000256" key="2">
    <source>
        <dbReference type="ARBA" id="ARBA00022908"/>
    </source>
</evidence>
<dbReference type="GO" id="GO:0006310">
    <property type="term" value="P:DNA recombination"/>
    <property type="evidence" value="ECO:0007669"/>
    <property type="project" value="UniProtKB-KW"/>
</dbReference>
<dbReference type="Pfam" id="PF00589">
    <property type="entry name" value="Phage_integrase"/>
    <property type="match status" value="1"/>
</dbReference>
<dbReference type="RefSeq" id="WP_177144062.1">
    <property type="nucleotide sequence ID" value="NZ_JACAPU010000013.1"/>
</dbReference>
<comment type="caution">
    <text evidence="8">The sequence shown here is derived from an EMBL/GenBank/DDBJ whole genome shotgun (WGS) entry which is preliminary data.</text>
</comment>
<sequence>MIASNQTTNVRVLLDIKLAKPWYYRRNGRYYMRLRPTGAKAAVTVSLRTSERSRAMDLSTDILKGLAGFHLANQSATWEDLRVYTLTIADQVTAESSLTAYDRILQGIAGELDGQQAGMANAHVNLSLSVEARKDLEPITFSFLADLYMSELRANVQPSTMHEVTTSCKVIAMALGELDLRTHTRADMVALKEQLLETRKGSTVNKLLTRLSTVMTWAVNTGHLDKTYDKGLKLTKGADSSREAFSQDQIATLMTYANGLPDDSWKRWALSLGVLTGARIGEVYQLAKDDVKQIGDAWVIDINADNGKTLKNKHSVRVVPLVDGAFGFNLEGFLEFVKQCSSDRLFTAKAHYFNKPLNEMIREVLKLESGGDLSFHSLRHFVAGALKAAEVPLGTAQEILGHSSGSITFDLYGAGRAVQVARLAEALGEALR</sequence>
<gene>
    <name evidence="8" type="ORF">HX829_11050</name>
</gene>
<evidence type="ECO:0000256" key="5">
    <source>
        <dbReference type="PROSITE-ProRule" id="PRU01248"/>
    </source>
</evidence>
<protein>
    <submittedName>
        <fullName evidence="8">Tyrosine-type recombinase/integrase</fullName>
    </submittedName>
</protein>
<keyword evidence="2" id="KW-0229">DNA integration</keyword>
<dbReference type="PANTHER" id="PTHR30629">
    <property type="entry name" value="PROPHAGE INTEGRASE"/>
    <property type="match status" value="1"/>
</dbReference>
<keyword evidence="3 5" id="KW-0238">DNA-binding</keyword>
<evidence type="ECO:0000256" key="3">
    <source>
        <dbReference type="ARBA" id="ARBA00023125"/>
    </source>
</evidence>
<evidence type="ECO:0000256" key="4">
    <source>
        <dbReference type="ARBA" id="ARBA00023172"/>
    </source>
</evidence>
<dbReference type="InterPro" id="IPR050808">
    <property type="entry name" value="Phage_Integrase"/>
</dbReference>
<evidence type="ECO:0000256" key="1">
    <source>
        <dbReference type="ARBA" id="ARBA00008857"/>
    </source>
</evidence>
<feature type="domain" description="Core-binding (CB)" evidence="7">
    <location>
        <begin position="139"/>
        <end position="219"/>
    </location>
</feature>
<evidence type="ECO:0000313" key="9">
    <source>
        <dbReference type="Proteomes" id="UP000582981"/>
    </source>
</evidence>
<feature type="domain" description="Tyr recombinase" evidence="6">
    <location>
        <begin position="240"/>
        <end position="428"/>
    </location>
</feature>
<dbReference type="GO" id="GO:0003677">
    <property type="term" value="F:DNA binding"/>
    <property type="evidence" value="ECO:0007669"/>
    <property type="project" value="UniProtKB-UniRule"/>
</dbReference>
<dbReference type="Gene3D" id="1.10.150.130">
    <property type="match status" value="1"/>
</dbReference>
<dbReference type="PANTHER" id="PTHR30629:SF2">
    <property type="entry name" value="PROPHAGE INTEGRASE INTS-RELATED"/>
    <property type="match status" value="1"/>
</dbReference>
<reference evidence="8 9" key="1">
    <citation type="submission" date="2020-04" db="EMBL/GenBank/DDBJ databases">
        <title>Molecular characterization of pseudomonads from Agaricus bisporus reveal novel blotch 2 pathogens in Western Europe.</title>
        <authorList>
            <person name="Taparia T."/>
            <person name="Krijger M."/>
            <person name="Haynes E."/>
            <person name="Elpinstone J.G."/>
            <person name="Noble R."/>
            <person name="Van Der Wolf J."/>
        </authorList>
    </citation>
    <scope>NUCLEOTIDE SEQUENCE [LARGE SCALE GENOMIC DNA]</scope>
    <source>
        <strain evidence="8 9">F1001</strain>
    </source>
</reference>
<dbReference type="PROSITE" id="PS51898">
    <property type="entry name" value="TYR_RECOMBINASE"/>
    <property type="match status" value="1"/>
</dbReference>
<dbReference type="InterPro" id="IPR011010">
    <property type="entry name" value="DNA_brk_join_enz"/>
</dbReference>
<comment type="similarity">
    <text evidence="1">Belongs to the 'phage' integrase family.</text>
</comment>
<dbReference type="EMBL" id="JACAPU010000013">
    <property type="protein sequence ID" value="NWB47035.1"/>
    <property type="molecule type" value="Genomic_DNA"/>
</dbReference>
<dbReference type="AlphaFoldDB" id="A0A7Y7WCT5"/>
<organism evidence="8 9">
    <name type="scientific">Pseudomonas gingeri</name>
    <dbReference type="NCBI Taxonomy" id="117681"/>
    <lineage>
        <taxon>Bacteria</taxon>
        <taxon>Pseudomonadati</taxon>
        <taxon>Pseudomonadota</taxon>
        <taxon>Gammaproteobacteria</taxon>
        <taxon>Pseudomonadales</taxon>
        <taxon>Pseudomonadaceae</taxon>
        <taxon>Pseudomonas</taxon>
    </lineage>
</organism>
<dbReference type="InterPro" id="IPR002104">
    <property type="entry name" value="Integrase_catalytic"/>
</dbReference>
<accession>A0A7Y7WCT5</accession>
<keyword evidence="4" id="KW-0233">DNA recombination</keyword>
<dbReference type="SUPFAM" id="SSF56349">
    <property type="entry name" value="DNA breaking-rejoining enzymes"/>
    <property type="match status" value="1"/>
</dbReference>